<evidence type="ECO:0000256" key="1">
    <source>
        <dbReference type="SAM" id="Phobius"/>
    </source>
</evidence>
<reference evidence="2 3" key="3">
    <citation type="submission" date="2021-02" db="EMBL/GenBank/DDBJ databases">
        <authorList>
            <person name="Merkel A.Y."/>
        </authorList>
    </citation>
    <scope>NUCLEOTIDE SEQUENCE [LARGE SCALE GENOMIC DNA]</scope>
    <source>
        <strain evidence="2 3">T05b</strain>
    </source>
</reference>
<proteinExistence type="predicted"/>
<dbReference type="RefSeq" id="WP_205459939.1">
    <property type="nucleotide sequence ID" value="NZ_JAFHKK010000035.1"/>
</dbReference>
<keyword evidence="1" id="KW-1133">Transmembrane helix</keyword>
<dbReference type="Proteomes" id="UP000703590">
    <property type="component" value="Unassembled WGS sequence"/>
</dbReference>
<dbReference type="EMBL" id="JAFHKK010000035">
    <property type="protein sequence ID" value="MBN2965377.1"/>
    <property type="molecule type" value="Genomic_DNA"/>
</dbReference>
<reference evidence="2 3" key="1">
    <citation type="submission" date="2021-02" db="EMBL/GenBank/DDBJ databases">
        <title>Sulfurospirillum tamanensis sp. nov.</title>
        <authorList>
            <person name="Frolova A."/>
            <person name="Merkel A."/>
            <person name="Slobodkin A."/>
        </authorList>
    </citation>
    <scope>NUCLEOTIDE SEQUENCE [LARGE SCALE GENOMIC DNA]</scope>
    <source>
        <strain evidence="2 3">T05b</strain>
    </source>
</reference>
<feature type="transmembrane region" description="Helical" evidence="1">
    <location>
        <begin position="58"/>
        <end position="80"/>
    </location>
</feature>
<keyword evidence="1" id="KW-0812">Transmembrane</keyword>
<comment type="caution">
    <text evidence="2">The sequence shown here is derived from an EMBL/GenBank/DDBJ whole genome shotgun (WGS) entry which is preliminary data.</text>
</comment>
<keyword evidence="3" id="KW-1185">Reference proteome</keyword>
<reference evidence="3" key="2">
    <citation type="submission" date="2021-02" db="EMBL/GenBank/DDBJ databases">
        <title>Sulfurospirillum tamanensis sp. nov.</title>
        <authorList>
            <person name="Merkel A.Y."/>
        </authorList>
    </citation>
    <scope>NUCLEOTIDE SEQUENCE [LARGE SCALE GENOMIC DNA]</scope>
    <source>
        <strain evidence="3">T05b</strain>
    </source>
</reference>
<gene>
    <name evidence="2" type="ORF">JWV37_11345</name>
</gene>
<accession>A0ABS2WUQ3</accession>
<feature type="transmembrane region" description="Helical" evidence="1">
    <location>
        <begin position="12"/>
        <end position="38"/>
    </location>
</feature>
<protein>
    <submittedName>
        <fullName evidence="2">Uncharacterized protein</fullName>
    </submittedName>
</protein>
<organism evidence="2 3">
    <name type="scientific">Sulfurospirillum tamanense</name>
    <dbReference type="NCBI Taxonomy" id="2813362"/>
    <lineage>
        <taxon>Bacteria</taxon>
        <taxon>Pseudomonadati</taxon>
        <taxon>Campylobacterota</taxon>
        <taxon>Epsilonproteobacteria</taxon>
        <taxon>Campylobacterales</taxon>
        <taxon>Sulfurospirillaceae</taxon>
        <taxon>Sulfurospirillum</taxon>
    </lineage>
</organism>
<evidence type="ECO:0000313" key="2">
    <source>
        <dbReference type="EMBL" id="MBN2965377.1"/>
    </source>
</evidence>
<name>A0ABS2WUQ3_9BACT</name>
<sequence>MALKHLFLQALKYAAFALGIGELLFGGDMLLGVMLLGLGVLLGLKTSRGFSPLHVKPFWLDVSLSSMGAVGYMLMVLSLIRPWLRDEQMHPYPLILGIGLLAVSGVIYGIQYYKRGL</sequence>
<evidence type="ECO:0000313" key="3">
    <source>
        <dbReference type="Proteomes" id="UP000703590"/>
    </source>
</evidence>
<keyword evidence="1" id="KW-0472">Membrane</keyword>
<feature type="transmembrane region" description="Helical" evidence="1">
    <location>
        <begin position="92"/>
        <end position="113"/>
    </location>
</feature>